<proteinExistence type="predicted"/>
<protein>
    <submittedName>
        <fullName evidence="3">Uncharacterized protein</fullName>
    </submittedName>
</protein>
<accession>A0ABY6B444</accession>
<keyword evidence="2" id="KW-0472">Membrane</keyword>
<feature type="transmembrane region" description="Helical" evidence="2">
    <location>
        <begin position="174"/>
        <end position="196"/>
    </location>
</feature>
<dbReference type="RefSeq" id="WP_261758090.1">
    <property type="nucleotide sequence ID" value="NZ_CP104562.2"/>
</dbReference>
<feature type="compositionally biased region" description="Basic and acidic residues" evidence="1">
    <location>
        <begin position="32"/>
        <end position="41"/>
    </location>
</feature>
<gene>
    <name evidence="3" type="ORF">N4261_25700</name>
</gene>
<keyword evidence="2" id="KW-1133">Transmembrane helix</keyword>
<evidence type="ECO:0000256" key="1">
    <source>
        <dbReference type="SAM" id="MobiDB-lite"/>
    </source>
</evidence>
<evidence type="ECO:0000313" key="3">
    <source>
        <dbReference type="EMBL" id="UXH78303.1"/>
    </source>
</evidence>
<reference evidence="3" key="1">
    <citation type="submission" date="2022-10" db="EMBL/GenBank/DDBJ databases">
        <title>Characterization and whole genome sequencing of a new Roseateles species, isolated from fresh water.</title>
        <authorList>
            <person name="Guliayeva D.Y."/>
            <person name="Akhremchuk A.E."/>
            <person name="Sikolenko M.A."/>
            <person name="Valentovich L.N."/>
            <person name="Sidarenka A.V."/>
        </authorList>
    </citation>
    <scope>NUCLEOTIDE SEQUENCE</scope>
    <source>
        <strain evidence="3">BIM B-1768</strain>
    </source>
</reference>
<sequence>MRPDLPRPATRPAVSGSAAEEARPLAATGDATARRRDEGATKRQASASRLLGAVTRHLQEDVDDELRAGDQAGDGGPSVAPSAAPAENGASPAGRVAGAGSGKARRAVRRAGAAGRRSTAATEDVWSQGTEAAEASASVAGPQVRIQRHRPISRVEAIQPDAGTTPHASGRRRIASWGALLAAVVALGVLMAAGWFERLTNAEGNGPEQRQEAAGNAEPR</sequence>
<feature type="compositionally biased region" description="Low complexity" evidence="1">
    <location>
        <begin position="77"/>
        <end position="86"/>
    </location>
</feature>
<dbReference type="EMBL" id="CP104562">
    <property type="protein sequence ID" value="UXH78303.1"/>
    <property type="molecule type" value="Genomic_DNA"/>
</dbReference>
<organism evidence="3 4">
    <name type="scientific">Roseateles amylovorans</name>
    <dbReference type="NCBI Taxonomy" id="2978473"/>
    <lineage>
        <taxon>Bacteria</taxon>
        <taxon>Pseudomonadati</taxon>
        <taxon>Pseudomonadota</taxon>
        <taxon>Betaproteobacteria</taxon>
        <taxon>Burkholderiales</taxon>
        <taxon>Sphaerotilaceae</taxon>
        <taxon>Roseateles</taxon>
    </lineage>
</organism>
<name>A0ABY6B444_9BURK</name>
<evidence type="ECO:0000313" key="4">
    <source>
        <dbReference type="Proteomes" id="UP001064933"/>
    </source>
</evidence>
<feature type="compositionally biased region" description="Basic and acidic residues" evidence="1">
    <location>
        <begin position="57"/>
        <end position="68"/>
    </location>
</feature>
<feature type="region of interest" description="Disordered" evidence="1">
    <location>
        <begin position="1"/>
        <end position="144"/>
    </location>
</feature>
<keyword evidence="4" id="KW-1185">Reference proteome</keyword>
<dbReference type="Proteomes" id="UP001064933">
    <property type="component" value="Chromosome"/>
</dbReference>
<feature type="compositionally biased region" description="Low complexity" evidence="1">
    <location>
        <begin position="110"/>
        <end position="122"/>
    </location>
</feature>
<evidence type="ECO:0000256" key="2">
    <source>
        <dbReference type="SAM" id="Phobius"/>
    </source>
</evidence>
<keyword evidence="2" id="KW-0812">Transmembrane</keyword>